<dbReference type="Gene3D" id="1.10.10.10">
    <property type="entry name" value="Winged helix-like DNA-binding domain superfamily/Winged helix DNA-binding domain"/>
    <property type="match status" value="1"/>
</dbReference>
<evidence type="ECO:0000313" key="2">
    <source>
        <dbReference type="EMBL" id="PZR51965.1"/>
    </source>
</evidence>
<dbReference type="InterPro" id="IPR039422">
    <property type="entry name" value="MarR/SlyA-like"/>
</dbReference>
<dbReference type="PRINTS" id="PR00598">
    <property type="entry name" value="HTHMARR"/>
</dbReference>
<dbReference type="Proteomes" id="UP000248783">
    <property type="component" value="Unassembled WGS sequence"/>
</dbReference>
<dbReference type="SUPFAM" id="SSF46785">
    <property type="entry name" value="Winged helix' DNA-binding domain"/>
    <property type="match status" value="1"/>
</dbReference>
<dbReference type="PROSITE" id="PS50995">
    <property type="entry name" value="HTH_MARR_2"/>
    <property type="match status" value="1"/>
</dbReference>
<dbReference type="AlphaFoldDB" id="A0A2W5WVW0"/>
<evidence type="ECO:0000259" key="1">
    <source>
        <dbReference type="PROSITE" id="PS50995"/>
    </source>
</evidence>
<name>A0A2W5WVW0_9MICO</name>
<protein>
    <submittedName>
        <fullName evidence="2">MarR family transcriptional regulator</fullName>
    </submittedName>
</protein>
<dbReference type="EMBL" id="QKWH01000014">
    <property type="protein sequence ID" value="PZR51965.1"/>
    <property type="molecule type" value="Genomic_DNA"/>
</dbReference>
<dbReference type="PANTHER" id="PTHR33164:SF43">
    <property type="entry name" value="HTH-TYPE TRANSCRIPTIONAL REPRESSOR YETL"/>
    <property type="match status" value="1"/>
</dbReference>
<dbReference type="PANTHER" id="PTHR33164">
    <property type="entry name" value="TRANSCRIPTIONAL REGULATOR, MARR FAMILY"/>
    <property type="match status" value="1"/>
</dbReference>
<dbReference type="SMART" id="SM00347">
    <property type="entry name" value="HTH_MARR"/>
    <property type="match status" value="1"/>
</dbReference>
<dbReference type="Pfam" id="PF12802">
    <property type="entry name" value="MarR_2"/>
    <property type="match status" value="1"/>
</dbReference>
<dbReference type="InterPro" id="IPR036390">
    <property type="entry name" value="WH_DNA-bd_sf"/>
</dbReference>
<keyword evidence="3" id="KW-1185">Reference proteome</keyword>
<dbReference type="InterPro" id="IPR000835">
    <property type="entry name" value="HTH_MarR-typ"/>
</dbReference>
<feature type="domain" description="HTH marR-type" evidence="1">
    <location>
        <begin position="24"/>
        <end position="163"/>
    </location>
</feature>
<sequence>MLDPRVIDPDGVLVPRDGLDDADLDQVVRVMVALSAWRAAEQQASEAARRSMNLGETDMRALRFAVAARHAGRVVTPGALADHLRISTASTTKLVDRLVAAGHVRRVPHPTDRRSVGVEVTEEAARAARETVGRGHARRFEVAARLTPRDREVVARFLEDLARATTG</sequence>
<evidence type="ECO:0000313" key="3">
    <source>
        <dbReference type="Proteomes" id="UP000248783"/>
    </source>
</evidence>
<dbReference type="GO" id="GO:0003700">
    <property type="term" value="F:DNA-binding transcription factor activity"/>
    <property type="evidence" value="ECO:0007669"/>
    <property type="project" value="InterPro"/>
</dbReference>
<dbReference type="InterPro" id="IPR036388">
    <property type="entry name" value="WH-like_DNA-bd_sf"/>
</dbReference>
<reference evidence="2 3" key="1">
    <citation type="submission" date="2018-06" db="EMBL/GenBank/DDBJ databases">
        <title>Whole genome sequencing of a novel hydrocarbon degrading bacterial strain, PW21 isolated from oil contaminated produced water sample.</title>
        <authorList>
            <person name="Nagkirti P."/>
            <person name="Shaikh A."/>
            <person name="Gowdaman V."/>
            <person name="Engineer A.E."/>
            <person name="Dagar S."/>
            <person name="Dhakephalkar P.K."/>
        </authorList>
    </citation>
    <scope>NUCLEOTIDE SEQUENCE [LARGE SCALE GENOMIC DNA]</scope>
    <source>
        <strain evidence="2 3">PW21</strain>
    </source>
</reference>
<accession>A0A2W5WVW0</accession>
<organism evidence="2 3">
    <name type="scientific">Xylanimonas oleitrophica</name>
    <dbReference type="NCBI Taxonomy" id="2607479"/>
    <lineage>
        <taxon>Bacteria</taxon>
        <taxon>Bacillati</taxon>
        <taxon>Actinomycetota</taxon>
        <taxon>Actinomycetes</taxon>
        <taxon>Micrococcales</taxon>
        <taxon>Promicromonosporaceae</taxon>
        <taxon>Xylanimonas</taxon>
    </lineage>
</organism>
<comment type="caution">
    <text evidence="2">The sequence shown here is derived from an EMBL/GenBank/DDBJ whole genome shotgun (WGS) entry which is preliminary data.</text>
</comment>
<gene>
    <name evidence="2" type="ORF">DNL40_14210</name>
</gene>
<proteinExistence type="predicted"/>
<dbReference type="GO" id="GO:0006950">
    <property type="term" value="P:response to stress"/>
    <property type="evidence" value="ECO:0007669"/>
    <property type="project" value="TreeGrafter"/>
</dbReference>